<keyword evidence="2" id="KW-0472">Membrane</keyword>
<dbReference type="OrthoDB" id="41258at2759"/>
<dbReference type="AlphaFoldDB" id="A0A9W7FLT5"/>
<evidence type="ECO:0000313" key="3">
    <source>
        <dbReference type="EMBL" id="GMI14356.1"/>
    </source>
</evidence>
<keyword evidence="2" id="KW-0812">Transmembrane</keyword>
<gene>
    <name evidence="3" type="ORF">TrLO_g14244</name>
</gene>
<dbReference type="Proteomes" id="UP001165122">
    <property type="component" value="Unassembled WGS sequence"/>
</dbReference>
<evidence type="ECO:0000313" key="4">
    <source>
        <dbReference type="Proteomes" id="UP001165122"/>
    </source>
</evidence>
<keyword evidence="2" id="KW-1133">Transmembrane helix</keyword>
<proteinExistence type="predicted"/>
<name>A0A9W7FLT5_9STRA</name>
<feature type="transmembrane region" description="Helical" evidence="2">
    <location>
        <begin position="379"/>
        <end position="398"/>
    </location>
</feature>
<reference evidence="4" key="1">
    <citation type="journal article" date="2023" name="Commun. Biol.">
        <title>Genome analysis of Parmales, the sister group of diatoms, reveals the evolutionary specialization of diatoms from phago-mixotrophs to photoautotrophs.</title>
        <authorList>
            <person name="Ban H."/>
            <person name="Sato S."/>
            <person name="Yoshikawa S."/>
            <person name="Yamada K."/>
            <person name="Nakamura Y."/>
            <person name="Ichinomiya M."/>
            <person name="Sato N."/>
            <person name="Blanc-Mathieu R."/>
            <person name="Endo H."/>
            <person name="Kuwata A."/>
            <person name="Ogata H."/>
        </authorList>
    </citation>
    <scope>NUCLEOTIDE SEQUENCE [LARGE SCALE GENOMIC DNA]</scope>
    <source>
        <strain evidence="4">NIES 3700</strain>
    </source>
</reference>
<keyword evidence="4" id="KW-1185">Reference proteome</keyword>
<feature type="region of interest" description="Disordered" evidence="1">
    <location>
        <begin position="334"/>
        <end position="375"/>
    </location>
</feature>
<evidence type="ECO:0000256" key="2">
    <source>
        <dbReference type="SAM" id="Phobius"/>
    </source>
</evidence>
<accession>A0A9W7FLT5</accession>
<feature type="compositionally biased region" description="Basic and acidic residues" evidence="1">
    <location>
        <begin position="334"/>
        <end position="348"/>
    </location>
</feature>
<comment type="caution">
    <text evidence="3">The sequence shown here is derived from an EMBL/GenBank/DDBJ whole genome shotgun (WGS) entry which is preliminary data.</text>
</comment>
<sequence>MSSSPLPTPSPSSSPRVPIKVLCITLGGDRRALIESMFSSPNLKNDFTLEFIDGVPSRGLRSKPGLMSHAYKSGLLIEDPSETFLVGKKTSQKGLWPDLDYAEELWRKGRSLNRERSVLACLMAHLNAMKYAVENFIDVIIEDNVRIIDSTDTYKIMRDLINASKDSGVRYFGYLGPKDNLEWLYKSHMPKYNVNECPFPFNEHYTDGVKRGTSLWGCYGYMVSSSARVEILERLQRDIGAVMWKGKRMKTYRIKPIDKIVPRRAHEAEMDVRISSKPVFFRAPMLTSKIHTKFDVEFCKSTEVQLKSIGVEWEELWLTAEEKSTVKMYRETGRWTEEEDRDEGKRDEREEEEKDEGVKVSKVVDEEDGGESNGTLRGVLVGAVGVGVLGGAILYLLANRKRRS</sequence>
<protein>
    <submittedName>
        <fullName evidence="3">Uncharacterized protein</fullName>
    </submittedName>
</protein>
<organism evidence="3 4">
    <name type="scientific">Triparma laevis f. longispina</name>
    <dbReference type="NCBI Taxonomy" id="1714387"/>
    <lineage>
        <taxon>Eukaryota</taxon>
        <taxon>Sar</taxon>
        <taxon>Stramenopiles</taxon>
        <taxon>Ochrophyta</taxon>
        <taxon>Bolidophyceae</taxon>
        <taxon>Parmales</taxon>
        <taxon>Triparmaceae</taxon>
        <taxon>Triparma</taxon>
    </lineage>
</organism>
<evidence type="ECO:0000256" key="1">
    <source>
        <dbReference type="SAM" id="MobiDB-lite"/>
    </source>
</evidence>
<dbReference type="EMBL" id="BRXW01000212">
    <property type="protein sequence ID" value="GMI14356.1"/>
    <property type="molecule type" value="Genomic_DNA"/>
</dbReference>